<dbReference type="STRING" id="72664.V4MEX6"/>
<dbReference type="GO" id="GO:0007165">
    <property type="term" value="P:signal transduction"/>
    <property type="evidence" value="ECO:0007669"/>
    <property type="project" value="InterPro"/>
</dbReference>
<evidence type="ECO:0000259" key="2">
    <source>
        <dbReference type="PROSITE" id="PS50104"/>
    </source>
</evidence>
<dbReference type="PANTHER" id="PTHR32009">
    <property type="entry name" value="TMV RESISTANCE PROTEIN N-LIKE"/>
    <property type="match status" value="1"/>
</dbReference>
<dbReference type="PROSITE" id="PS50104">
    <property type="entry name" value="TIR"/>
    <property type="match status" value="1"/>
</dbReference>
<sequence>MDNRPQVFINFRGEDLRLTFVPHLKHHLKESNVNVFTDADAAGEPLKNLFNHIRNSRIVIVIFSISYLESKWCLDELVEIRRCLKSKKLDFVIPIFFKVRASHVKEQSGDFGSKFLALQKKHPRLRIMRWKRALRFVAKQIGLAYAAKESSITELDFIKNIVQVVTILGDRIALKDNNNKTNITPQASTPNYQHGTTRCYSLRCLKIGLIVVINAPSHIMTIEIMLTLCLMKQSPCPCSWLKPLSQVKLAMDLLAIENIRIRNDMNAQFPSRLCVTVSSVVCVLHADQNMIRRIHKNETSIPSN</sequence>
<accession>V4MEX6</accession>
<dbReference type="InterPro" id="IPR035897">
    <property type="entry name" value="Toll_tir_struct_dom_sf"/>
</dbReference>
<evidence type="ECO:0000313" key="4">
    <source>
        <dbReference type="Proteomes" id="UP000030689"/>
    </source>
</evidence>
<dbReference type="Pfam" id="PF01582">
    <property type="entry name" value="TIR"/>
    <property type="match status" value="1"/>
</dbReference>
<dbReference type="AlphaFoldDB" id="V4MEX6"/>
<gene>
    <name evidence="3" type="ORF">EUTSA_v10026755mg</name>
</gene>
<dbReference type="Gramene" id="ESQ54999">
    <property type="protein sequence ID" value="ESQ54999"/>
    <property type="gene ID" value="EUTSA_v10026755mg"/>
</dbReference>
<dbReference type="PANTHER" id="PTHR32009:SF109">
    <property type="entry name" value="TOLL-INTERLEUKIN-RESISTANCE (TIR) DOMAIN FAMILY PROTEIN"/>
    <property type="match status" value="1"/>
</dbReference>
<dbReference type="Gene3D" id="3.40.50.10140">
    <property type="entry name" value="Toll/interleukin-1 receptor homology (TIR) domain"/>
    <property type="match status" value="1"/>
</dbReference>
<name>V4MEX6_EUTSA</name>
<proteinExistence type="predicted"/>
<feature type="domain" description="TIR" evidence="2">
    <location>
        <begin position="3"/>
        <end position="165"/>
    </location>
</feature>
<evidence type="ECO:0000256" key="1">
    <source>
        <dbReference type="ARBA" id="ARBA00023027"/>
    </source>
</evidence>
<dbReference type="EMBL" id="KI517384">
    <property type="protein sequence ID" value="ESQ54999.1"/>
    <property type="molecule type" value="Genomic_DNA"/>
</dbReference>
<evidence type="ECO:0000313" key="3">
    <source>
        <dbReference type="EMBL" id="ESQ54999.1"/>
    </source>
</evidence>
<dbReference type="SMART" id="SM00255">
    <property type="entry name" value="TIR"/>
    <property type="match status" value="1"/>
</dbReference>
<keyword evidence="1" id="KW-0520">NAD</keyword>
<dbReference type="FunFam" id="3.40.50.10140:FF:000007">
    <property type="entry name" value="Disease resistance protein (TIR-NBS-LRR class)"/>
    <property type="match status" value="1"/>
</dbReference>
<organism evidence="3 4">
    <name type="scientific">Eutrema salsugineum</name>
    <name type="common">Saltwater cress</name>
    <name type="synonym">Sisymbrium salsugineum</name>
    <dbReference type="NCBI Taxonomy" id="72664"/>
    <lineage>
        <taxon>Eukaryota</taxon>
        <taxon>Viridiplantae</taxon>
        <taxon>Streptophyta</taxon>
        <taxon>Embryophyta</taxon>
        <taxon>Tracheophyta</taxon>
        <taxon>Spermatophyta</taxon>
        <taxon>Magnoliopsida</taxon>
        <taxon>eudicotyledons</taxon>
        <taxon>Gunneridae</taxon>
        <taxon>Pentapetalae</taxon>
        <taxon>rosids</taxon>
        <taxon>malvids</taxon>
        <taxon>Brassicales</taxon>
        <taxon>Brassicaceae</taxon>
        <taxon>Eutremeae</taxon>
        <taxon>Eutrema</taxon>
    </lineage>
</organism>
<keyword evidence="4" id="KW-1185">Reference proteome</keyword>
<reference evidence="3 4" key="1">
    <citation type="journal article" date="2013" name="Front. Plant Sci.">
        <title>The Reference Genome of the Halophytic Plant Eutrema salsugineum.</title>
        <authorList>
            <person name="Yang R."/>
            <person name="Jarvis D.E."/>
            <person name="Chen H."/>
            <person name="Beilstein M.A."/>
            <person name="Grimwood J."/>
            <person name="Jenkins J."/>
            <person name="Shu S."/>
            <person name="Prochnik S."/>
            <person name="Xin M."/>
            <person name="Ma C."/>
            <person name="Schmutz J."/>
            <person name="Wing R.A."/>
            <person name="Mitchell-Olds T."/>
            <person name="Schumaker K.S."/>
            <person name="Wang X."/>
        </authorList>
    </citation>
    <scope>NUCLEOTIDE SEQUENCE [LARGE SCALE GENOMIC DNA]</scope>
</reference>
<dbReference type="KEGG" id="eus:EUTSA_v10026755mg"/>
<dbReference type="SUPFAM" id="SSF52200">
    <property type="entry name" value="Toll/Interleukin receptor TIR domain"/>
    <property type="match status" value="1"/>
</dbReference>
<dbReference type="InterPro" id="IPR000157">
    <property type="entry name" value="TIR_dom"/>
</dbReference>
<protein>
    <recommendedName>
        <fullName evidence="2">TIR domain-containing protein</fullName>
    </recommendedName>
</protein>
<dbReference type="Proteomes" id="UP000030689">
    <property type="component" value="Unassembled WGS sequence"/>
</dbReference>